<dbReference type="GO" id="GO:0008990">
    <property type="term" value="F:rRNA (guanine-N2-)-methyltransferase activity"/>
    <property type="evidence" value="ECO:0007669"/>
    <property type="project" value="TreeGrafter"/>
</dbReference>
<sequence>MYNYQKTNRYFAQVADDLKDIAEKEILSLGGHDTRQVYRGIYFNSTPEVLYTINFESRLIHRVLAPLILFDCHSDRYLYKVSSQIEWQDFLDVSQTFAVSATVSHSAIKHSKFAALRLKDAIVDYFRSHKGERPSVSRKNPDL</sequence>
<dbReference type="EMBL" id="UINC01030579">
    <property type="protein sequence ID" value="SVB15202.1"/>
    <property type="molecule type" value="Genomic_DNA"/>
</dbReference>
<dbReference type="AlphaFoldDB" id="A0A382BP75"/>
<evidence type="ECO:0000256" key="1">
    <source>
        <dbReference type="ARBA" id="ARBA00022603"/>
    </source>
</evidence>
<evidence type="ECO:0000313" key="3">
    <source>
        <dbReference type="EMBL" id="SVB15202.1"/>
    </source>
</evidence>
<dbReference type="Gene3D" id="3.30.2130.30">
    <property type="match status" value="1"/>
</dbReference>
<keyword evidence="1" id="KW-0489">Methyltransferase</keyword>
<protein>
    <recommendedName>
        <fullName evidence="2">THUMP domain-containing protein</fullName>
    </recommendedName>
</protein>
<feature type="domain" description="THUMP" evidence="2">
    <location>
        <begin position="49"/>
        <end position="143"/>
    </location>
</feature>
<accession>A0A382BP75</accession>
<name>A0A382BP75_9ZZZZ</name>
<dbReference type="Pfam" id="PF02926">
    <property type="entry name" value="THUMP"/>
    <property type="match status" value="1"/>
</dbReference>
<dbReference type="GO" id="GO:0003723">
    <property type="term" value="F:RNA binding"/>
    <property type="evidence" value="ECO:0007669"/>
    <property type="project" value="InterPro"/>
</dbReference>
<dbReference type="PROSITE" id="PS51165">
    <property type="entry name" value="THUMP"/>
    <property type="match status" value="1"/>
</dbReference>
<dbReference type="InterPro" id="IPR054170">
    <property type="entry name" value="RlmL_1st"/>
</dbReference>
<gene>
    <name evidence="3" type="ORF">METZ01_LOCUS168056</name>
</gene>
<keyword evidence="1" id="KW-0808">Transferase</keyword>
<reference evidence="3" key="1">
    <citation type="submission" date="2018-05" db="EMBL/GenBank/DDBJ databases">
        <authorList>
            <person name="Lanie J.A."/>
            <person name="Ng W.-L."/>
            <person name="Kazmierczak K.M."/>
            <person name="Andrzejewski T.M."/>
            <person name="Davidsen T.M."/>
            <person name="Wayne K.J."/>
            <person name="Tettelin H."/>
            <person name="Glass J.I."/>
            <person name="Rusch D."/>
            <person name="Podicherti R."/>
            <person name="Tsui H.-C.T."/>
            <person name="Winkler M.E."/>
        </authorList>
    </citation>
    <scope>NUCLEOTIDE SEQUENCE</scope>
</reference>
<dbReference type="InterPro" id="IPR004114">
    <property type="entry name" value="THUMP_dom"/>
</dbReference>
<evidence type="ECO:0000259" key="2">
    <source>
        <dbReference type="PROSITE" id="PS51165"/>
    </source>
</evidence>
<dbReference type="PANTHER" id="PTHR47313">
    <property type="entry name" value="RIBOSOMAL RNA LARGE SUBUNIT METHYLTRANSFERASE K/L"/>
    <property type="match status" value="1"/>
</dbReference>
<dbReference type="Pfam" id="PF22020">
    <property type="entry name" value="RlmL_1st"/>
    <property type="match status" value="1"/>
</dbReference>
<dbReference type="PANTHER" id="PTHR47313:SF1">
    <property type="entry name" value="RIBOSOMAL RNA LARGE SUBUNIT METHYLTRANSFERASE K_L"/>
    <property type="match status" value="1"/>
</dbReference>
<dbReference type="GO" id="GO:0070043">
    <property type="term" value="F:rRNA (guanine-N7-)-methyltransferase activity"/>
    <property type="evidence" value="ECO:0007669"/>
    <property type="project" value="TreeGrafter"/>
</dbReference>
<feature type="non-terminal residue" evidence="3">
    <location>
        <position position="143"/>
    </location>
</feature>
<organism evidence="3">
    <name type="scientific">marine metagenome</name>
    <dbReference type="NCBI Taxonomy" id="408172"/>
    <lineage>
        <taxon>unclassified sequences</taxon>
        <taxon>metagenomes</taxon>
        <taxon>ecological metagenomes</taxon>
    </lineage>
</organism>
<dbReference type="CDD" id="cd11715">
    <property type="entry name" value="THUMP_AdoMetMT"/>
    <property type="match status" value="1"/>
</dbReference>
<proteinExistence type="predicted"/>